<sequence length="227" mass="25506">MSEGALRVWSERLQSSIKDAKLKFAQLATVSSDGIPANRTVVFRGWYEQDGRKALRFITNGEAEKVAQAKANSAAELCWYFTDSREQYRLTGDLEVVAADAKDDKLVTLRKNQWSELSDSAREQFYWPQPRSVLPSGVDNFKDLLDKGAIPEGGKDSNGDLLQPPDTFVVMLLWPRYAKYLNLFDNFAQEDARVSKPDEETVKGQNADIVAEGDGSDHVWKLTRVSP</sequence>
<dbReference type="Gene3D" id="2.30.110.10">
    <property type="entry name" value="Electron Transport, Fmn-binding Protein, Chain A"/>
    <property type="match status" value="1"/>
</dbReference>
<feature type="domain" description="Pyridoxamine 5'-phosphate oxidase Alr4036 family FMN-binding" evidence="1">
    <location>
        <begin position="8"/>
        <end position="97"/>
    </location>
</feature>
<keyword evidence="3" id="KW-1185">Reference proteome</keyword>
<dbReference type="InterPro" id="IPR024624">
    <property type="entry name" value="Pyridox_Oxase_Alr4036_FMN-bd"/>
</dbReference>
<dbReference type="UniPathway" id="UPA01068">
    <property type="reaction ID" value="UER00304"/>
</dbReference>
<evidence type="ECO:0000313" key="2">
    <source>
        <dbReference type="EMBL" id="GBG30685.1"/>
    </source>
</evidence>
<dbReference type="AlphaFoldDB" id="A0A2R5GJ92"/>
<dbReference type="Pfam" id="PF12766">
    <property type="entry name" value="Pyridox_oxase_2"/>
    <property type="match status" value="1"/>
</dbReference>
<dbReference type="PANTHER" id="PTHR28243:SF1">
    <property type="entry name" value="PYRIDOXAMINE 5'-PHOSPHATE OXIDASE ALR4036 FAMILY FMN-BINDING DOMAIN-CONTAINING PROTEIN"/>
    <property type="match status" value="1"/>
</dbReference>
<dbReference type="InParanoid" id="A0A2R5GJ92"/>
<reference evidence="2 3" key="1">
    <citation type="submission" date="2017-12" db="EMBL/GenBank/DDBJ databases">
        <title>Sequencing, de novo assembly and annotation of complete genome of a new Thraustochytrid species, strain FCC1311.</title>
        <authorList>
            <person name="Sedici K."/>
            <person name="Godart F."/>
            <person name="Aiese Cigliano R."/>
            <person name="Sanseverino W."/>
            <person name="Barakat M."/>
            <person name="Ortet P."/>
            <person name="Marechal E."/>
            <person name="Cagnac O."/>
            <person name="Amato A."/>
        </authorList>
    </citation>
    <scope>NUCLEOTIDE SEQUENCE [LARGE SCALE GENOMIC DNA]</scope>
</reference>
<organism evidence="2 3">
    <name type="scientific">Hondaea fermentalgiana</name>
    <dbReference type="NCBI Taxonomy" id="2315210"/>
    <lineage>
        <taxon>Eukaryota</taxon>
        <taxon>Sar</taxon>
        <taxon>Stramenopiles</taxon>
        <taxon>Bigyra</taxon>
        <taxon>Labyrinthulomycetes</taxon>
        <taxon>Thraustochytrida</taxon>
        <taxon>Thraustochytriidae</taxon>
        <taxon>Hondaea</taxon>
    </lineage>
</organism>
<evidence type="ECO:0000313" key="3">
    <source>
        <dbReference type="Proteomes" id="UP000241890"/>
    </source>
</evidence>
<dbReference type="SUPFAM" id="SSF50475">
    <property type="entry name" value="FMN-binding split barrel"/>
    <property type="match status" value="1"/>
</dbReference>
<dbReference type="Proteomes" id="UP000241890">
    <property type="component" value="Unassembled WGS sequence"/>
</dbReference>
<accession>A0A2R5GJ92</accession>
<evidence type="ECO:0000259" key="1">
    <source>
        <dbReference type="Pfam" id="PF12766"/>
    </source>
</evidence>
<dbReference type="GO" id="GO:0010181">
    <property type="term" value="F:FMN binding"/>
    <property type="evidence" value="ECO:0007669"/>
    <property type="project" value="InterPro"/>
</dbReference>
<dbReference type="InterPro" id="IPR012349">
    <property type="entry name" value="Split_barrel_FMN-bd"/>
</dbReference>
<dbReference type="OrthoDB" id="434253at2759"/>
<comment type="caution">
    <text evidence="2">The sequence shown here is derived from an EMBL/GenBank/DDBJ whole genome shotgun (WGS) entry which is preliminary data.</text>
</comment>
<dbReference type="PANTHER" id="PTHR28243">
    <property type="entry name" value="AGL049CP"/>
    <property type="match status" value="1"/>
</dbReference>
<protein>
    <submittedName>
        <fullName evidence="2">Pyridoxine/pyridoxamine 5'-phosphate oxidase 2</fullName>
    </submittedName>
</protein>
<gene>
    <name evidence="2" type="ORF">FCC1311_069052</name>
</gene>
<proteinExistence type="predicted"/>
<name>A0A2R5GJ92_9STRA</name>
<dbReference type="EMBL" id="BEYU01000082">
    <property type="protein sequence ID" value="GBG30685.1"/>
    <property type="molecule type" value="Genomic_DNA"/>
</dbReference>